<name>A0A0F9C060_9ZZZZ</name>
<feature type="non-terminal residue" evidence="1">
    <location>
        <position position="1"/>
    </location>
</feature>
<reference evidence="1" key="1">
    <citation type="journal article" date="2015" name="Nature">
        <title>Complex archaea that bridge the gap between prokaryotes and eukaryotes.</title>
        <authorList>
            <person name="Spang A."/>
            <person name="Saw J.H."/>
            <person name="Jorgensen S.L."/>
            <person name="Zaremba-Niedzwiedzka K."/>
            <person name="Martijn J."/>
            <person name="Lind A.E."/>
            <person name="van Eijk R."/>
            <person name="Schleper C."/>
            <person name="Guy L."/>
            <person name="Ettema T.J."/>
        </authorList>
    </citation>
    <scope>NUCLEOTIDE SEQUENCE</scope>
</reference>
<dbReference type="EMBL" id="LAZR01035415">
    <property type="protein sequence ID" value="KKL27570.1"/>
    <property type="molecule type" value="Genomic_DNA"/>
</dbReference>
<dbReference type="AlphaFoldDB" id="A0A0F9C060"/>
<evidence type="ECO:0000313" key="1">
    <source>
        <dbReference type="EMBL" id="KKL27570.1"/>
    </source>
</evidence>
<accession>A0A0F9C060</accession>
<organism evidence="1">
    <name type="scientific">marine sediment metagenome</name>
    <dbReference type="NCBI Taxonomy" id="412755"/>
    <lineage>
        <taxon>unclassified sequences</taxon>
        <taxon>metagenomes</taxon>
        <taxon>ecological metagenomes</taxon>
    </lineage>
</organism>
<protein>
    <submittedName>
        <fullName evidence="1">Uncharacterized protein</fullName>
    </submittedName>
</protein>
<proteinExistence type="predicted"/>
<gene>
    <name evidence="1" type="ORF">LCGC14_2383850</name>
</gene>
<sequence length="61" mass="7129">LKEDIGELNNQIESEPLKKMELLEAMETFRSSMGELPPELIVRKPSDKSHYTKQAEWLKNK</sequence>
<comment type="caution">
    <text evidence="1">The sequence shown here is derived from an EMBL/GenBank/DDBJ whole genome shotgun (WGS) entry which is preliminary data.</text>
</comment>